<dbReference type="RefSeq" id="WP_259088832.1">
    <property type="nucleotide sequence ID" value="NZ_BAAAZC010000009.1"/>
</dbReference>
<accession>A0ABP7PJP3</accession>
<sequence>MKLDARQDQLLKHYLRKVFLYRETYEEVYDHMISALQEQPYTQTFQDAVNDIIRRDFGGHNNLISMENNCKKAMVKELRHKQFGYFISFFKFPYLLLVMGFSLGVYLMMSRSLLSPHTLRWIFWGMALLPYVAIPLRFFYTGYLFGETKRSIRDSMMGDLSMLPMRVFIAVSVLYVINGLYTTAFYPGALMITIGVVIYTIYFLAYFKLSKDEVKVRMIS</sequence>
<gene>
    <name evidence="2" type="ORF">GCM10022210_13700</name>
</gene>
<organism evidence="2 3">
    <name type="scientific">Mucilaginibacter dorajii</name>
    <dbReference type="NCBI Taxonomy" id="692994"/>
    <lineage>
        <taxon>Bacteria</taxon>
        <taxon>Pseudomonadati</taxon>
        <taxon>Bacteroidota</taxon>
        <taxon>Sphingobacteriia</taxon>
        <taxon>Sphingobacteriales</taxon>
        <taxon>Sphingobacteriaceae</taxon>
        <taxon>Mucilaginibacter</taxon>
    </lineage>
</organism>
<protein>
    <recommendedName>
        <fullName evidence="4">DUF1700 domain-containing protein</fullName>
    </recommendedName>
</protein>
<keyword evidence="1" id="KW-0812">Transmembrane</keyword>
<name>A0ABP7PJP3_9SPHI</name>
<comment type="caution">
    <text evidence="2">The sequence shown here is derived from an EMBL/GenBank/DDBJ whole genome shotgun (WGS) entry which is preliminary data.</text>
</comment>
<feature type="transmembrane region" description="Helical" evidence="1">
    <location>
        <begin position="121"/>
        <end position="140"/>
    </location>
</feature>
<evidence type="ECO:0000313" key="3">
    <source>
        <dbReference type="Proteomes" id="UP001500742"/>
    </source>
</evidence>
<evidence type="ECO:0000256" key="1">
    <source>
        <dbReference type="SAM" id="Phobius"/>
    </source>
</evidence>
<feature type="transmembrane region" description="Helical" evidence="1">
    <location>
        <begin position="160"/>
        <end position="178"/>
    </location>
</feature>
<keyword evidence="3" id="KW-1185">Reference proteome</keyword>
<dbReference type="Proteomes" id="UP001500742">
    <property type="component" value="Unassembled WGS sequence"/>
</dbReference>
<feature type="transmembrane region" description="Helical" evidence="1">
    <location>
        <begin position="83"/>
        <end position="109"/>
    </location>
</feature>
<feature type="transmembrane region" description="Helical" evidence="1">
    <location>
        <begin position="184"/>
        <end position="207"/>
    </location>
</feature>
<keyword evidence="1" id="KW-1133">Transmembrane helix</keyword>
<evidence type="ECO:0000313" key="2">
    <source>
        <dbReference type="EMBL" id="GAA3966403.1"/>
    </source>
</evidence>
<proteinExistence type="predicted"/>
<reference evidence="3" key="1">
    <citation type="journal article" date="2019" name="Int. J. Syst. Evol. Microbiol.">
        <title>The Global Catalogue of Microorganisms (GCM) 10K type strain sequencing project: providing services to taxonomists for standard genome sequencing and annotation.</title>
        <authorList>
            <consortium name="The Broad Institute Genomics Platform"/>
            <consortium name="The Broad Institute Genome Sequencing Center for Infectious Disease"/>
            <person name="Wu L."/>
            <person name="Ma J."/>
        </authorList>
    </citation>
    <scope>NUCLEOTIDE SEQUENCE [LARGE SCALE GENOMIC DNA]</scope>
    <source>
        <strain evidence="3">JCM 16601</strain>
    </source>
</reference>
<dbReference type="EMBL" id="BAAAZC010000009">
    <property type="protein sequence ID" value="GAA3966403.1"/>
    <property type="molecule type" value="Genomic_DNA"/>
</dbReference>
<keyword evidence="1" id="KW-0472">Membrane</keyword>
<evidence type="ECO:0008006" key="4">
    <source>
        <dbReference type="Google" id="ProtNLM"/>
    </source>
</evidence>